<proteinExistence type="predicted"/>
<organism evidence="2 3">
    <name type="scientific">Novosphingobium pentaromativorans US6-1</name>
    <dbReference type="NCBI Taxonomy" id="1088721"/>
    <lineage>
        <taxon>Bacteria</taxon>
        <taxon>Pseudomonadati</taxon>
        <taxon>Pseudomonadota</taxon>
        <taxon>Alphaproteobacteria</taxon>
        <taxon>Sphingomonadales</taxon>
        <taxon>Sphingomonadaceae</taxon>
        <taxon>Novosphingobium</taxon>
    </lineage>
</organism>
<protein>
    <submittedName>
        <fullName evidence="2">Uncharacterized protein</fullName>
    </submittedName>
</protein>
<keyword evidence="3" id="KW-1185">Reference proteome</keyword>
<reference evidence="2 3" key="1">
    <citation type="journal article" date="2012" name="J. Bacteriol.">
        <title>Genome sequence of benzo(a)pyrene-degrading bacterium Novosphingobium pentaromativorans US6-1.</title>
        <authorList>
            <person name="Luo Y.R."/>
            <person name="Kang S.G."/>
            <person name="Kim S.J."/>
            <person name="Kim M.R."/>
            <person name="Li N."/>
            <person name="Lee J.H."/>
            <person name="Kwon K.K."/>
        </authorList>
    </citation>
    <scope>NUCLEOTIDE SEQUENCE [LARGE SCALE GENOMIC DNA]</scope>
    <source>
        <strain evidence="2 3">US6-1</strain>
    </source>
</reference>
<dbReference type="AlphaFoldDB" id="G6EJ59"/>
<feature type="region of interest" description="Disordered" evidence="1">
    <location>
        <begin position="1"/>
        <end position="44"/>
    </location>
</feature>
<comment type="caution">
    <text evidence="2">The sequence shown here is derived from an EMBL/GenBank/DDBJ whole genome shotgun (WGS) entry which is preliminary data.</text>
</comment>
<evidence type="ECO:0000256" key="1">
    <source>
        <dbReference type="SAM" id="MobiDB-lite"/>
    </source>
</evidence>
<gene>
    <name evidence="2" type="ORF">NSU_4380</name>
</gene>
<evidence type="ECO:0000313" key="2">
    <source>
        <dbReference type="EMBL" id="EHJ58645.1"/>
    </source>
</evidence>
<dbReference type="Proteomes" id="UP000004030">
    <property type="component" value="Unassembled WGS sequence"/>
</dbReference>
<accession>G6EJ59</accession>
<sequence>MSTVVGGADRTGSCSFGNGGSCDDGKGRGGKEAGMNQPGDSGGGVVAHPLRLLVMLYYINEGLRSKP</sequence>
<dbReference type="EMBL" id="AGFM01000066">
    <property type="protein sequence ID" value="EHJ58645.1"/>
    <property type="molecule type" value="Genomic_DNA"/>
</dbReference>
<evidence type="ECO:0000313" key="3">
    <source>
        <dbReference type="Proteomes" id="UP000004030"/>
    </source>
</evidence>
<name>G6EJ59_9SPHN</name>